<dbReference type="Proteomes" id="UP000248134">
    <property type="component" value="Unassembled WGS sequence"/>
</dbReference>
<feature type="binding site" evidence="7">
    <location>
        <position position="99"/>
    </location>
    <ligand>
        <name>Mg(2+)</name>
        <dbReference type="ChEBI" id="CHEBI:18420"/>
        <label>1</label>
        <note>catalytic</note>
    </ligand>
</feature>
<evidence type="ECO:0000256" key="5">
    <source>
        <dbReference type="ARBA" id="ARBA00023136"/>
    </source>
</evidence>
<dbReference type="GO" id="GO:0046854">
    <property type="term" value="P:phosphatidylinositol phosphate biosynthetic process"/>
    <property type="evidence" value="ECO:0007669"/>
    <property type="project" value="InterPro"/>
</dbReference>
<comment type="function">
    <text evidence="6">Converts adenosine-3',5'-bisphosphate (PAP) to AMP.</text>
</comment>
<evidence type="ECO:0000313" key="8">
    <source>
        <dbReference type="EMBL" id="PZA13414.1"/>
    </source>
</evidence>
<keyword evidence="5 6" id="KW-0472">Membrane</keyword>
<feature type="binding site" evidence="6">
    <location>
        <position position="98"/>
    </location>
    <ligand>
        <name>Mg(2+)</name>
        <dbReference type="ChEBI" id="CHEBI:18420"/>
        <label>1</label>
    </ligand>
</feature>
<feature type="binding site" evidence="7">
    <location>
        <position position="96"/>
    </location>
    <ligand>
        <name>Mg(2+)</name>
        <dbReference type="ChEBI" id="CHEBI:18420"/>
        <label>1</label>
        <note>catalytic</note>
    </ligand>
</feature>
<feature type="binding site" evidence="7">
    <location>
        <position position="79"/>
    </location>
    <ligand>
        <name>Mg(2+)</name>
        <dbReference type="ChEBI" id="CHEBI:18420"/>
        <label>1</label>
        <note>catalytic</note>
    </ligand>
</feature>
<accession>A0A323ULJ4</accession>
<reference evidence="8 9" key="1">
    <citation type="submission" date="2018-06" db="EMBL/GenBank/DDBJ databases">
        <title>Draft Whole-Genome Sequence of the purple photosynthetic bacterium Rhodospeudomonas palustris XCP.</title>
        <authorList>
            <person name="Rayyan A."/>
            <person name="Meyer T.E."/>
            <person name="Kyndt J.A."/>
        </authorList>
    </citation>
    <scope>NUCLEOTIDE SEQUENCE [LARGE SCALE GENOMIC DNA]</scope>
    <source>
        <strain evidence="8 9">XCP</strain>
    </source>
</reference>
<keyword evidence="2 6" id="KW-1003">Cell membrane</keyword>
<feature type="binding site" evidence="6">
    <location>
        <position position="79"/>
    </location>
    <ligand>
        <name>Mg(2+)</name>
        <dbReference type="ChEBI" id="CHEBI:18420"/>
        <label>1</label>
    </ligand>
</feature>
<evidence type="ECO:0000256" key="3">
    <source>
        <dbReference type="ARBA" id="ARBA00022519"/>
    </source>
</evidence>
<dbReference type="PANTHER" id="PTHR43028:SF5">
    <property type="entry name" value="3'(2'),5'-BISPHOSPHATE NUCLEOTIDASE 1"/>
    <property type="match status" value="1"/>
</dbReference>
<dbReference type="PANTHER" id="PTHR43028">
    <property type="entry name" value="3'(2'),5'-BISPHOSPHATE NUCLEOTIDASE 1"/>
    <property type="match status" value="1"/>
</dbReference>
<feature type="binding site" evidence="6">
    <location>
        <position position="96"/>
    </location>
    <ligand>
        <name>Mg(2+)</name>
        <dbReference type="ChEBI" id="CHEBI:18420"/>
        <label>1</label>
    </ligand>
</feature>
<dbReference type="GO" id="GO:0008441">
    <property type="term" value="F:3'(2'),5'-bisphosphate nucleotidase activity"/>
    <property type="evidence" value="ECO:0007669"/>
    <property type="project" value="UniProtKB-UniRule"/>
</dbReference>
<keyword evidence="3 6" id="KW-0997">Cell inner membrane</keyword>
<keyword evidence="6 7" id="KW-0479">Metal-binding</keyword>
<dbReference type="GO" id="GO:0000287">
    <property type="term" value="F:magnesium ion binding"/>
    <property type="evidence" value="ECO:0007669"/>
    <property type="project" value="UniProtKB-UniRule"/>
</dbReference>
<sequence>MTAAFEHPVAVSSEHAFALLTPLTELALRAGAAIMAIPGDAKVAHKPDGSPVTPADLAADRVIAEGLAAIAPGVPVLSEECCDRGRPTTGSFFVVDPLDGTKEYIAGRDEFTVNLALVSDGVPVLGIVGAPALGVAWRGVAGHGAERLTVAADGAGFTASPIRTRPLPKPGEPWVATVSRSHLDAATVAFIDARPGAVRTTQGSSLKFCRIAEGEADIYPRLAPICEWDIAAGAALVIAAGGKVTEAGGAPLRFDAPRPNFIVPNFIAWGDRDGR</sequence>
<feature type="binding site" evidence="6">
    <location>
        <position position="96"/>
    </location>
    <ligand>
        <name>Mg(2+)</name>
        <dbReference type="ChEBI" id="CHEBI:18420"/>
        <label>2</label>
    </ligand>
</feature>
<feature type="binding site" evidence="7">
    <location>
        <position position="229"/>
    </location>
    <ligand>
        <name>Mg(2+)</name>
        <dbReference type="ChEBI" id="CHEBI:18420"/>
        <label>1</label>
        <note>catalytic</note>
    </ligand>
</feature>
<comment type="caution">
    <text evidence="8">The sequence shown here is derived from an EMBL/GenBank/DDBJ whole genome shotgun (WGS) entry which is preliminary data.</text>
</comment>
<evidence type="ECO:0000256" key="2">
    <source>
        <dbReference type="ARBA" id="ARBA00022475"/>
    </source>
</evidence>
<dbReference type="HAMAP" id="MF_02095">
    <property type="entry name" value="CysQ"/>
    <property type="match status" value="1"/>
</dbReference>
<dbReference type="GO" id="GO:0000103">
    <property type="term" value="P:sulfate assimilation"/>
    <property type="evidence" value="ECO:0007669"/>
    <property type="project" value="TreeGrafter"/>
</dbReference>
<evidence type="ECO:0000256" key="6">
    <source>
        <dbReference type="HAMAP-Rule" id="MF_02095"/>
    </source>
</evidence>
<gene>
    <name evidence="6" type="primary">cysQ</name>
    <name evidence="8" type="ORF">DNX69_03335</name>
</gene>
<organism evidence="8 9">
    <name type="scientific">Rhodopseudomonas palustris</name>
    <dbReference type="NCBI Taxonomy" id="1076"/>
    <lineage>
        <taxon>Bacteria</taxon>
        <taxon>Pseudomonadati</taxon>
        <taxon>Pseudomonadota</taxon>
        <taxon>Alphaproteobacteria</taxon>
        <taxon>Hyphomicrobiales</taxon>
        <taxon>Nitrobacteraceae</taxon>
        <taxon>Rhodopseudomonas</taxon>
    </lineage>
</organism>
<dbReference type="InterPro" id="IPR000760">
    <property type="entry name" value="Inositol_monophosphatase-like"/>
</dbReference>
<dbReference type="InterPro" id="IPR020550">
    <property type="entry name" value="Inositol_monophosphatase_CS"/>
</dbReference>
<comment type="catalytic activity">
    <reaction evidence="6">
        <text>adenosine 3',5'-bisphosphate + H2O = AMP + phosphate</text>
        <dbReference type="Rhea" id="RHEA:10040"/>
        <dbReference type="ChEBI" id="CHEBI:15377"/>
        <dbReference type="ChEBI" id="CHEBI:43474"/>
        <dbReference type="ChEBI" id="CHEBI:58343"/>
        <dbReference type="ChEBI" id="CHEBI:456215"/>
        <dbReference type="EC" id="3.1.3.7"/>
    </reaction>
</comment>
<dbReference type="GO" id="GO:0005886">
    <property type="term" value="C:plasma membrane"/>
    <property type="evidence" value="ECO:0007669"/>
    <property type="project" value="UniProtKB-SubCell"/>
</dbReference>
<dbReference type="Gene3D" id="3.40.190.80">
    <property type="match status" value="1"/>
</dbReference>
<evidence type="ECO:0000256" key="1">
    <source>
        <dbReference type="ARBA" id="ARBA00005289"/>
    </source>
</evidence>
<feature type="binding site" evidence="7">
    <location>
        <position position="98"/>
    </location>
    <ligand>
        <name>Mg(2+)</name>
        <dbReference type="ChEBI" id="CHEBI:18420"/>
        <label>1</label>
        <note>catalytic</note>
    </ligand>
</feature>
<dbReference type="RefSeq" id="WP_110784585.1">
    <property type="nucleotide sequence ID" value="NZ_QKQS01000006.1"/>
</dbReference>
<dbReference type="Gene3D" id="3.30.540.10">
    <property type="entry name" value="Fructose-1,6-Bisphosphatase, subunit A, domain 1"/>
    <property type="match status" value="1"/>
</dbReference>
<dbReference type="PRINTS" id="PR00377">
    <property type="entry name" value="IMPHPHTASES"/>
</dbReference>
<dbReference type="AlphaFoldDB" id="A0A323ULJ4"/>
<dbReference type="SUPFAM" id="SSF56655">
    <property type="entry name" value="Carbohydrate phosphatase"/>
    <property type="match status" value="1"/>
</dbReference>
<evidence type="ECO:0000256" key="4">
    <source>
        <dbReference type="ARBA" id="ARBA00022801"/>
    </source>
</evidence>
<dbReference type="Pfam" id="PF00459">
    <property type="entry name" value="Inositol_P"/>
    <property type="match status" value="1"/>
</dbReference>
<dbReference type="InterPro" id="IPR050725">
    <property type="entry name" value="CysQ/Inositol_MonoPase"/>
</dbReference>
<feature type="binding site" evidence="6">
    <location>
        <position position="229"/>
    </location>
    <ligand>
        <name>Mg(2+)</name>
        <dbReference type="ChEBI" id="CHEBI:18420"/>
        <label>2</label>
    </ligand>
</feature>
<evidence type="ECO:0000313" key="9">
    <source>
        <dbReference type="Proteomes" id="UP000248134"/>
    </source>
</evidence>
<keyword evidence="4 6" id="KW-0378">Hydrolase</keyword>
<comment type="cofactor">
    <cofactor evidence="6 7">
        <name>Mg(2+)</name>
        <dbReference type="ChEBI" id="CHEBI:18420"/>
    </cofactor>
</comment>
<dbReference type="InterPro" id="IPR006240">
    <property type="entry name" value="CysQ"/>
</dbReference>
<keyword evidence="6 7" id="KW-0460">Magnesium</keyword>
<name>A0A323ULJ4_RHOPL</name>
<dbReference type="PROSITE" id="PS00630">
    <property type="entry name" value="IMP_2"/>
    <property type="match status" value="1"/>
</dbReference>
<feature type="binding site" evidence="6">
    <location>
        <position position="229"/>
    </location>
    <ligand>
        <name>substrate</name>
    </ligand>
</feature>
<feature type="binding site" evidence="6">
    <location>
        <position position="79"/>
    </location>
    <ligand>
        <name>substrate</name>
    </ligand>
</feature>
<feature type="binding site" evidence="6">
    <location>
        <begin position="98"/>
        <end position="101"/>
    </location>
    <ligand>
        <name>substrate</name>
    </ligand>
</feature>
<dbReference type="EC" id="3.1.3.7" evidence="6"/>
<evidence type="ECO:0000256" key="7">
    <source>
        <dbReference type="PIRSR" id="PIRSR600760-2"/>
    </source>
</evidence>
<dbReference type="OrthoDB" id="9785695at2"/>
<dbReference type="EMBL" id="QKQS01000006">
    <property type="protein sequence ID" value="PZA13414.1"/>
    <property type="molecule type" value="Genomic_DNA"/>
</dbReference>
<feature type="binding site" evidence="6">
    <location>
        <position position="99"/>
    </location>
    <ligand>
        <name>Mg(2+)</name>
        <dbReference type="ChEBI" id="CHEBI:18420"/>
        <label>2</label>
    </ligand>
</feature>
<comment type="similarity">
    <text evidence="1 6">Belongs to the inositol monophosphatase superfamily. CysQ family.</text>
</comment>
<dbReference type="CDD" id="cd01638">
    <property type="entry name" value="CysQ"/>
    <property type="match status" value="1"/>
</dbReference>
<proteinExistence type="inferred from homology"/>
<dbReference type="GO" id="GO:0050427">
    <property type="term" value="P:3'-phosphoadenosine 5'-phosphosulfate metabolic process"/>
    <property type="evidence" value="ECO:0007669"/>
    <property type="project" value="TreeGrafter"/>
</dbReference>
<comment type="subcellular location">
    <subcellularLocation>
        <location evidence="6">Cell inner membrane</location>
        <topology evidence="6">Peripheral membrane protein</topology>
        <orientation evidence="6">Cytoplasmic side</orientation>
    </subcellularLocation>
</comment>
<protein>
    <recommendedName>
        <fullName evidence="6">3'(2'),5'-bisphosphate nucleotidase CysQ</fullName>
        <ecNumber evidence="6">3.1.3.7</ecNumber>
    </recommendedName>
    <alternativeName>
        <fullName evidence="6">3'(2'),5-bisphosphonucleoside 3'(2')-phosphohydrolase</fullName>
    </alternativeName>
    <alternativeName>
        <fullName evidence="6">3'-phosphoadenosine 5'-phosphate phosphatase</fullName>
        <shortName evidence="6">PAP phosphatase</shortName>
    </alternativeName>
</protein>